<comment type="caution">
    <text evidence="2">The sequence shown here is derived from an EMBL/GenBank/DDBJ whole genome shotgun (WGS) entry which is preliminary data.</text>
</comment>
<gene>
    <name evidence="2" type="ORF">GCM10011332_32620</name>
</gene>
<reference evidence="2" key="1">
    <citation type="journal article" date="2014" name="Int. J. Syst. Evol. Microbiol.">
        <title>Complete genome sequence of Corynebacterium casei LMG S-19264T (=DSM 44701T), isolated from a smear-ripened cheese.</title>
        <authorList>
            <consortium name="US DOE Joint Genome Institute (JGI-PGF)"/>
            <person name="Walter F."/>
            <person name="Albersmeier A."/>
            <person name="Kalinowski J."/>
            <person name="Ruckert C."/>
        </authorList>
    </citation>
    <scope>NUCLEOTIDE SEQUENCE</scope>
    <source>
        <strain evidence="2">CGMCC 1.15254</strain>
    </source>
</reference>
<dbReference type="Proteomes" id="UP000632498">
    <property type="component" value="Unassembled WGS sequence"/>
</dbReference>
<evidence type="ECO:0000313" key="3">
    <source>
        <dbReference type="Proteomes" id="UP000632498"/>
    </source>
</evidence>
<sequence>MLRVIVVFLVAVSISSCASRPRVTVDALMKDGAYKLTTNADSSFSVQESLHVGQNTLHPDSNGKVSFKNITIWNTYGFADSSSYWAEDQKIYGNSTVKGITKALALGTWEVKDGLICTKYDTKRWHDTCSETYYNPKDKALYVVLENGWAPARITKIVQGDPTNLKELVMKDRQG</sequence>
<accession>A0A917C7I8</accession>
<proteinExistence type="predicted"/>
<keyword evidence="3" id="KW-1185">Reference proteome</keyword>
<reference evidence="2" key="2">
    <citation type="submission" date="2020-09" db="EMBL/GenBank/DDBJ databases">
        <authorList>
            <person name="Sun Q."/>
            <person name="Zhou Y."/>
        </authorList>
    </citation>
    <scope>NUCLEOTIDE SEQUENCE</scope>
    <source>
        <strain evidence="2">CGMCC 1.15254</strain>
    </source>
</reference>
<dbReference type="RefSeq" id="WP_188667190.1">
    <property type="nucleotide sequence ID" value="NZ_BMHV01000044.1"/>
</dbReference>
<evidence type="ECO:0000313" key="2">
    <source>
        <dbReference type="EMBL" id="GGF76113.1"/>
    </source>
</evidence>
<protein>
    <submittedName>
        <fullName evidence="2">Uncharacterized protein</fullName>
    </submittedName>
</protein>
<evidence type="ECO:0000256" key="1">
    <source>
        <dbReference type="SAM" id="SignalP"/>
    </source>
</evidence>
<feature type="signal peptide" evidence="1">
    <location>
        <begin position="1"/>
        <end position="18"/>
    </location>
</feature>
<dbReference type="EMBL" id="BMHV01000044">
    <property type="protein sequence ID" value="GGF76113.1"/>
    <property type="molecule type" value="Genomic_DNA"/>
</dbReference>
<dbReference type="AlphaFoldDB" id="A0A917C7I8"/>
<feature type="chain" id="PRO_5036896977" evidence="1">
    <location>
        <begin position="19"/>
        <end position="175"/>
    </location>
</feature>
<name>A0A917C7I8_9PROT</name>
<organism evidence="2 3">
    <name type="scientific">Terasakiella brassicae</name>
    <dbReference type="NCBI Taxonomy" id="1634917"/>
    <lineage>
        <taxon>Bacteria</taxon>
        <taxon>Pseudomonadati</taxon>
        <taxon>Pseudomonadota</taxon>
        <taxon>Alphaproteobacteria</taxon>
        <taxon>Rhodospirillales</taxon>
        <taxon>Terasakiellaceae</taxon>
        <taxon>Terasakiella</taxon>
    </lineage>
</organism>
<keyword evidence="1" id="KW-0732">Signal</keyword>
<dbReference type="PROSITE" id="PS51257">
    <property type="entry name" value="PROKAR_LIPOPROTEIN"/>
    <property type="match status" value="1"/>
</dbReference>